<evidence type="ECO:0000256" key="5">
    <source>
        <dbReference type="ARBA" id="ARBA00023002"/>
    </source>
</evidence>
<keyword evidence="4" id="KW-0809">Transit peptide</keyword>
<comment type="caution">
    <text evidence="8">The sequence shown here is derived from an EMBL/GenBank/DDBJ whole genome shotgun (WGS) entry which is preliminary data.</text>
</comment>
<dbReference type="InterPro" id="IPR011032">
    <property type="entry name" value="GroES-like_sf"/>
</dbReference>
<sequence length="197" mass="20881">MTGPYGYTQAKALVFSENGEPSNVLQWLPSGTVLLRTLAAPINPADINMIQGTYGSKLAFTTLLGTSEPSAIPGSEGVFEILAISSSTSHLQKGDWVVPAASQFVATVSINPCTAYRILRSYGPNAGIQNGLGMRPLDVGSGAIFIQNGANSGVGRAAIQFGKLWGLRSINIIRDRESPEETEALVKELKDLGAWED</sequence>
<evidence type="ECO:0000313" key="9">
    <source>
        <dbReference type="Proteomes" id="UP000053831"/>
    </source>
</evidence>
<dbReference type="SUPFAM" id="SSF51735">
    <property type="entry name" value="NAD(P)-binding Rossmann-fold domains"/>
    <property type="match status" value="1"/>
</dbReference>
<dbReference type="PANTHER" id="PTHR43981:SF2">
    <property type="entry name" value="ENOYL-[ACYL-CARRIER-PROTEIN] REDUCTASE, MITOCHONDRIAL"/>
    <property type="match status" value="1"/>
</dbReference>
<name>A0A0M8MYC5_ESCWE</name>
<accession>A0A0M8MYC5</accession>
<keyword evidence="5" id="KW-0560">Oxidoreductase</keyword>
<evidence type="ECO:0000256" key="4">
    <source>
        <dbReference type="ARBA" id="ARBA00022946"/>
    </source>
</evidence>
<dbReference type="InterPro" id="IPR036291">
    <property type="entry name" value="NAD(P)-bd_dom_sf"/>
</dbReference>
<dbReference type="GO" id="GO:0006631">
    <property type="term" value="P:fatty acid metabolic process"/>
    <property type="evidence" value="ECO:0007669"/>
    <property type="project" value="TreeGrafter"/>
</dbReference>
<dbReference type="InterPro" id="IPR051034">
    <property type="entry name" value="Mito_Enoyl-ACP_Reductase"/>
</dbReference>
<protein>
    <submittedName>
        <fullName evidence="8">Enoyl-reductase, mitochondrial</fullName>
    </submittedName>
</protein>
<dbReference type="STRING" id="150374.A0A0M8MYC5"/>
<comment type="similarity">
    <text evidence="2">Belongs to the zinc-containing alcohol dehydrogenase family. Quinone oxidoreductase subfamily.</text>
</comment>
<dbReference type="Proteomes" id="UP000053831">
    <property type="component" value="Unassembled WGS sequence"/>
</dbReference>
<evidence type="ECO:0000256" key="1">
    <source>
        <dbReference type="ARBA" id="ARBA00004173"/>
    </source>
</evidence>
<comment type="subcellular location">
    <subcellularLocation>
        <location evidence="1">Mitochondrion</location>
    </subcellularLocation>
</comment>
<proteinExistence type="inferred from homology"/>
<dbReference type="GO" id="GO:0005739">
    <property type="term" value="C:mitochondrion"/>
    <property type="evidence" value="ECO:0007669"/>
    <property type="project" value="UniProtKB-SubCell"/>
</dbReference>
<dbReference type="PANTHER" id="PTHR43981">
    <property type="entry name" value="ENOYL-[ACYL-CARRIER-PROTEIN] REDUCTASE, MITOCHONDRIAL"/>
    <property type="match status" value="1"/>
</dbReference>
<dbReference type="CDD" id="cd08290">
    <property type="entry name" value="ETR"/>
    <property type="match status" value="1"/>
</dbReference>
<keyword evidence="3" id="KW-0521">NADP</keyword>
<dbReference type="InterPro" id="IPR013154">
    <property type="entry name" value="ADH-like_N"/>
</dbReference>
<evidence type="ECO:0000259" key="7">
    <source>
        <dbReference type="Pfam" id="PF08240"/>
    </source>
</evidence>
<dbReference type="SUPFAM" id="SSF50129">
    <property type="entry name" value="GroES-like"/>
    <property type="match status" value="1"/>
</dbReference>
<evidence type="ECO:0000256" key="3">
    <source>
        <dbReference type="ARBA" id="ARBA00022857"/>
    </source>
</evidence>
<dbReference type="GO" id="GO:0016491">
    <property type="term" value="F:oxidoreductase activity"/>
    <property type="evidence" value="ECO:0007669"/>
    <property type="project" value="UniProtKB-KW"/>
</dbReference>
<keyword evidence="6" id="KW-0496">Mitochondrion</keyword>
<dbReference type="AlphaFoldDB" id="A0A0M8MYC5"/>
<reference evidence="8 9" key="1">
    <citation type="submission" date="2015-07" db="EMBL/GenBank/DDBJ databases">
        <title>The genome of the fungus Escovopsis weberi, a specialized disease agent of ant agriculture.</title>
        <authorList>
            <person name="de Man T.J."/>
            <person name="Stajich J.E."/>
            <person name="Kubicek C.P."/>
            <person name="Chenthamara K."/>
            <person name="Atanasova L."/>
            <person name="Druzhinina I.S."/>
            <person name="Birnbaum S."/>
            <person name="Barribeau S.M."/>
            <person name="Teiling C."/>
            <person name="Suen G."/>
            <person name="Currie C."/>
            <person name="Gerardo N.M."/>
        </authorList>
    </citation>
    <scope>NUCLEOTIDE SEQUENCE [LARGE SCALE GENOMIC DNA]</scope>
</reference>
<dbReference type="OrthoDB" id="7482721at2759"/>
<feature type="domain" description="Alcohol dehydrogenase-like N-terminal" evidence="7">
    <location>
        <begin position="31"/>
        <end position="100"/>
    </location>
</feature>
<organism evidence="8 9">
    <name type="scientific">Escovopsis weberi</name>
    <dbReference type="NCBI Taxonomy" id="150374"/>
    <lineage>
        <taxon>Eukaryota</taxon>
        <taxon>Fungi</taxon>
        <taxon>Dikarya</taxon>
        <taxon>Ascomycota</taxon>
        <taxon>Pezizomycotina</taxon>
        <taxon>Sordariomycetes</taxon>
        <taxon>Hypocreomycetidae</taxon>
        <taxon>Hypocreales</taxon>
        <taxon>Hypocreaceae</taxon>
        <taxon>Escovopsis</taxon>
    </lineage>
</organism>
<dbReference type="Gene3D" id="3.90.180.10">
    <property type="entry name" value="Medium-chain alcohol dehydrogenases, catalytic domain"/>
    <property type="match status" value="1"/>
</dbReference>
<gene>
    <name evidence="8" type="ORF">ESCO_002383</name>
</gene>
<evidence type="ECO:0000256" key="2">
    <source>
        <dbReference type="ARBA" id="ARBA00010371"/>
    </source>
</evidence>
<dbReference type="EMBL" id="LGSR01000006">
    <property type="protein sequence ID" value="KOS21776.1"/>
    <property type="molecule type" value="Genomic_DNA"/>
</dbReference>
<evidence type="ECO:0000313" key="8">
    <source>
        <dbReference type="EMBL" id="KOS21776.1"/>
    </source>
</evidence>
<dbReference type="Pfam" id="PF08240">
    <property type="entry name" value="ADH_N"/>
    <property type="match status" value="1"/>
</dbReference>
<dbReference type="Gene3D" id="3.40.50.720">
    <property type="entry name" value="NAD(P)-binding Rossmann-like Domain"/>
    <property type="match status" value="1"/>
</dbReference>
<evidence type="ECO:0000256" key="6">
    <source>
        <dbReference type="ARBA" id="ARBA00023128"/>
    </source>
</evidence>
<keyword evidence="9" id="KW-1185">Reference proteome</keyword>